<feature type="region of interest" description="Disordered" evidence="6">
    <location>
        <begin position="169"/>
        <end position="246"/>
    </location>
</feature>
<accession>A0A061AM76</accession>
<feature type="compositionally biased region" description="Low complexity" evidence="6">
    <location>
        <begin position="836"/>
        <end position="868"/>
    </location>
</feature>
<feature type="region of interest" description="Disordered" evidence="6">
    <location>
        <begin position="7"/>
        <end position="32"/>
    </location>
</feature>
<feature type="compositionally biased region" description="Low complexity" evidence="6">
    <location>
        <begin position="19"/>
        <end position="32"/>
    </location>
</feature>
<evidence type="ECO:0000256" key="3">
    <source>
        <dbReference type="ARBA" id="ARBA00012759"/>
    </source>
</evidence>
<feature type="compositionally biased region" description="Low complexity" evidence="6">
    <location>
        <begin position="935"/>
        <end position="957"/>
    </location>
</feature>
<feature type="compositionally biased region" description="Polar residues" evidence="6">
    <location>
        <begin position="962"/>
        <end position="980"/>
    </location>
</feature>
<keyword evidence="5" id="KW-0378">Hydrolase</keyword>
<dbReference type="GO" id="GO:0004843">
    <property type="term" value="F:cysteine-type deubiquitinase activity"/>
    <property type="evidence" value="ECO:0007669"/>
    <property type="project" value="UniProtKB-EC"/>
</dbReference>
<feature type="compositionally biased region" description="Basic and acidic residues" evidence="6">
    <location>
        <begin position="988"/>
        <end position="1028"/>
    </location>
</feature>
<comment type="similarity">
    <text evidence="2">Belongs to the peptidase C19 family.</text>
</comment>
<proteinExistence type="inferred from homology"/>
<dbReference type="Gene3D" id="3.90.70.10">
    <property type="entry name" value="Cysteine proteinases"/>
    <property type="match status" value="1"/>
</dbReference>
<dbReference type="GO" id="GO:0005634">
    <property type="term" value="C:nucleus"/>
    <property type="evidence" value="ECO:0007669"/>
    <property type="project" value="TreeGrafter"/>
</dbReference>
<organism evidence="8">
    <name type="scientific">Rhodotorula toruloides</name>
    <name type="common">Yeast</name>
    <name type="synonym">Rhodosporidium toruloides</name>
    <dbReference type="NCBI Taxonomy" id="5286"/>
    <lineage>
        <taxon>Eukaryota</taxon>
        <taxon>Fungi</taxon>
        <taxon>Dikarya</taxon>
        <taxon>Basidiomycota</taxon>
        <taxon>Pucciniomycotina</taxon>
        <taxon>Microbotryomycetes</taxon>
        <taxon>Sporidiobolales</taxon>
        <taxon>Sporidiobolaceae</taxon>
        <taxon>Rhodotorula</taxon>
    </lineage>
</organism>
<dbReference type="InterPro" id="IPR028889">
    <property type="entry name" value="USP"/>
</dbReference>
<feature type="compositionally biased region" description="Gly residues" evidence="6">
    <location>
        <begin position="9"/>
        <end position="18"/>
    </location>
</feature>
<dbReference type="OrthoDB" id="27652at2759"/>
<feature type="compositionally biased region" description="Low complexity" evidence="6">
    <location>
        <begin position="665"/>
        <end position="676"/>
    </location>
</feature>
<dbReference type="EC" id="3.4.19.12" evidence="3"/>
<evidence type="ECO:0000259" key="7">
    <source>
        <dbReference type="PROSITE" id="PS50235"/>
    </source>
</evidence>
<dbReference type="CDD" id="cd22249">
    <property type="entry name" value="UDM1_RNF168_RNF169-like"/>
    <property type="match status" value="1"/>
</dbReference>
<evidence type="ECO:0000256" key="1">
    <source>
        <dbReference type="ARBA" id="ARBA00000707"/>
    </source>
</evidence>
<dbReference type="AlphaFoldDB" id="A0A061AM76"/>
<dbReference type="InterPro" id="IPR018200">
    <property type="entry name" value="USP_CS"/>
</dbReference>
<dbReference type="EMBL" id="LK052938">
    <property type="protein sequence ID" value="CDR38250.1"/>
    <property type="molecule type" value="Genomic_DNA"/>
</dbReference>
<evidence type="ECO:0000256" key="4">
    <source>
        <dbReference type="ARBA" id="ARBA00022670"/>
    </source>
</evidence>
<feature type="compositionally biased region" description="Polar residues" evidence="6">
    <location>
        <begin position="758"/>
        <end position="783"/>
    </location>
</feature>
<protein>
    <recommendedName>
        <fullName evidence="3">ubiquitinyl hydrolase 1</fullName>
        <ecNumber evidence="3">3.4.19.12</ecNumber>
    </recommendedName>
</protein>
<dbReference type="PROSITE" id="PS50235">
    <property type="entry name" value="USP_3"/>
    <property type="match status" value="1"/>
</dbReference>
<feature type="compositionally biased region" description="Low complexity" evidence="6">
    <location>
        <begin position="794"/>
        <end position="815"/>
    </location>
</feature>
<feature type="domain" description="USP" evidence="7">
    <location>
        <begin position="75"/>
        <end position="535"/>
    </location>
</feature>
<feature type="region of interest" description="Disordered" evidence="6">
    <location>
        <begin position="109"/>
        <end position="140"/>
    </location>
</feature>
<dbReference type="PANTHER" id="PTHR24006">
    <property type="entry name" value="UBIQUITIN CARBOXYL-TERMINAL HYDROLASE"/>
    <property type="match status" value="1"/>
</dbReference>
<dbReference type="Pfam" id="PF00443">
    <property type="entry name" value="UCH"/>
    <property type="match status" value="1"/>
</dbReference>
<dbReference type="PROSITE" id="PS00973">
    <property type="entry name" value="USP_2"/>
    <property type="match status" value="1"/>
</dbReference>
<evidence type="ECO:0000313" key="8">
    <source>
        <dbReference type="EMBL" id="CDR38250.1"/>
    </source>
</evidence>
<dbReference type="PANTHER" id="PTHR24006:SF733">
    <property type="entry name" value="RE52890P"/>
    <property type="match status" value="1"/>
</dbReference>
<feature type="region of interest" description="Disordered" evidence="6">
    <location>
        <begin position="628"/>
        <end position="1038"/>
    </location>
</feature>
<dbReference type="CDD" id="cd02663">
    <property type="entry name" value="Peptidase_C19G"/>
    <property type="match status" value="1"/>
</dbReference>
<dbReference type="SUPFAM" id="SSF54001">
    <property type="entry name" value="Cysteine proteinases"/>
    <property type="match status" value="1"/>
</dbReference>
<feature type="compositionally biased region" description="Basic residues" evidence="6">
    <location>
        <begin position="1029"/>
        <end position="1038"/>
    </location>
</feature>
<feature type="compositionally biased region" description="Pro residues" evidence="6">
    <location>
        <begin position="172"/>
        <end position="184"/>
    </location>
</feature>
<feature type="region of interest" description="Disordered" evidence="6">
    <location>
        <begin position="550"/>
        <end position="609"/>
    </location>
</feature>
<evidence type="ECO:0000256" key="6">
    <source>
        <dbReference type="SAM" id="MobiDB-lite"/>
    </source>
</evidence>
<keyword evidence="4" id="KW-0645">Protease</keyword>
<sequence>MAFLRKWGGQQGGPGGVQATGSAGAQGGTVQAGAPPVATEWFTELPGERYFGFENIANTWSVLAFSFVCRRFLRADLSRLFSCNSYANSILQSLYFSKPFRTLVESYRPYGSQPSAASPPPSSSAASVAPSIGPPASPSLPSSSSSAALSALSSAGKAAKVVGNAIATPYSPATPAPSRPPAPSGRPGTAGSSGGGSRGTLFSASRRKNSLSSGTNDAAGPLSPSDPSSSPAAFPSTLPTIAQSTPTSETTLLSTLHDLFRAISTQPKTLGSVAPEAFINQLKRDNEFFRSTLHQDAHELLNFLINSIAEVLEKEERKRAEDEGRPPSIVGTGFEAHAKTWVHSLFEGTLTNETRCLTCETVTSRDESFLDLSIDIEQNTSVTACLRQFSASEMLCQRNKFSCDRCCGLQEAERRMKIKKLPNVLALHLKRFKYEESLQRHVKLTYRVVFPFELRLFNTADNVSNPDRLYELWAIVVHIGVGPHHGHYIAIVKSGKRWIVFDDNNVYPIEQNDISRYFGDTPGQGSGYILFYQATDLDWTGLDMPIPRTPSVAGTAVSRDRAQTTSTISTGGPGASATDEGVPPVPPLPPASINTASPPNGTLPLPNVPSPSAVPPALIDPMGAIGVTDVVTSPSPPAASQSPSTSIAPALSNGYPAPPPQQRKASVASLSGSSAGTPEIPEKKEGGGWSTLRGKFSRSKSQASGVNGKERRMSMSSAGTPSVGATTALPSIPSSNGAGAGDNAVPSGAVASVDFAATDSSSSGSPPANTAESSPQVNGSSTVPAAPASEDGCASAHSGVANASAAATPAQPAWIARRRDSRNSFGTPDGTRPTYLPGSSASSTSASLSSSGVLPSPTPLPAAAASATPPVPSTSFGSKTLGFLSRNRTEKQRPASSHAPLQNGIGLGLGPAGMADGTASGKTRLSSAPAGGDTSAAASKRPATASAAVSSSNTPASRAQDAANSSPSDSGAPTNGQSTPAPAAPTLTRKELEKRLKEEQKAREREAKDRAKAEKERLKQEKEDAKRQDKLRRKLSVR</sequence>
<dbReference type="GO" id="GO:0016579">
    <property type="term" value="P:protein deubiquitination"/>
    <property type="evidence" value="ECO:0007669"/>
    <property type="project" value="InterPro"/>
</dbReference>
<dbReference type="GO" id="GO:0005829">
    <property type="term" value="C:cytosol"/>
    <property type="evidence" value="ECO:0007669"/>
    <property type="project" value="TreeGrafter"/>
</dbReference>
<reference evidence="8" key="1">
    <citation type="journal article" date="2014" name="Genome Announc.">
        <title>Draft genome sequence of Rhodosporidium toruloides CECT1137, an oleaginous yeast of biotechnological interest.</title>
        <authorList>
            <person name="Morin N."/>
            <person name="Calcas X."/>
            <person name="Devillers H."/>
            <person name="Durrens P."/>
            <person name="Sherman D.J."/>
            <person name="Nicaud J.-M."/>
            <person name="Neuveglise C."/>
        </authorList>
    </citation>
    <scope>NUCLEOTIDE SEQUENCE</scope>
    <source>
        <strain evidence="8">CECT1137</strain>
    </source>
</reference>
<dbReference type="InterPro" id="IPR001394">
    <property type="entry name" value="Peptidase_C19_UCH"/>
</dbReference>
<dbReference type="InterPro" id="IPR050164">
    <property type="entry name" value="Peptidase_C19"/>
</dbReference>
<feature type="compositionally biased region" description="Low complexity" evidence="6">
    <location>
        <begin position="638"/>
        <end position="650"/>
    </location>
</feature>
<dbReference type="InterPro" id="IPR038765">
    <property type="entry name" value="Papain-like_cys_pep_sf"/>
</dbReference>
<feature type="compositionally biased region" description="Polar residues" evidence="6">
    <location>
        <begin position="714"/>
        <end position="737"/>
    </location>
</feature>
<evidence type="ECO:0000256" key="5">
    <source>
        <dbReference type="ARBA" id="ARBA00022801"/>
    </source>
</evidence>
<dbReference type="GO" id="GO:0006508">
    <property type="term" value="P:proteolysis"/>
    <property type="evidence" value="ECO:0007669"/>
    <property type="project" value="UniProtKB-KW"/>
</dbReference>
<comment type="catalytic activity">
    <reaction evidence="1">
        <text>Thiol-dependent hydrolysis of ester, thioester, amide, peptide and isopeptide bonds formed by the C-terminal Gly of ubiquitin (a 76-residue protein attached to proteins as an intracellular targeting signal).</text>
        <dbReference type="EC" id="3.4.19.12"/>
    </reaction>
</comment>
<name>A0A061AM76_RHOTO</name>
<evidence type="ECO:0000256" key="2">
    <source>
        <dbReference type="ARBA" id="ARBA00009085"/>
    </source>
</evidence>
<gene>
    <name evidence="8" type="ORF">RHTO0S_03e06766g</name>
</gene>
<feature type="compositionally biased region" description="Low complexity" evidence="6">
    <location>
        <begin position="217"/>
        <end position="246"/>
    </location>
</feature>